<keyword evidence="13" id="KW-1185">Reference proteome</keyword>
<evidence type="ECO:0000256" key="8">
    <source>
        <dbReference type="ARBA" id="ARBA00047391"/>
    </source>
</evidence>
<dbReference type="CDD" id="cd09989">
    <property type="entry name" value="Arginase"/>
    <property type="match status" value="1"/>
</dbReference>
<dbReference type="GO" id="GO:0005829">
    <property type="term" value="C:cytosol"/>
    <property type="evidence" value="ECO:0007669"/>
    <property type="project" value="TreeGrafter"/>
</dbReference>
<evidence type="ECO:0000256" key="6">
    <source>
        <dbReference type="ARBA" id="ARBA00022801"/>
    </source>
</evidence>
<name>A0A164ZCH5_XYLHT</name>
<accession>A0A164ZCH5</accession>
<dbReference type="FunCoup" id="A0A164ZCH5">
    <property type="interactions" value="1294"/>
</dbReference>
<protein>
    <recommendedName>
        <fullName evidence="3 11">Arginase</fullName>
        <ecNumber evidence="2 11">3.5.3.1</ecNumber>
    </recommendedName>
</protein>
<dbReference type="SUPFAM" id="SSF52768">
    <property type="entry name" value="Arginase/deacetylase"/>
    <property type="match status" value="1"/>
</dbReference>
<dbReference type="EC" id="3.5.3.1" evidence="2 11"/>
<dbReference type="Gene3D" id="3.40.800.10">
    <property type="entry name" value="Ureohydrolase domain"/>
    <property type="match status" value="1"/>
</dbReference>
<keyword evidence="5 11" id="KW-0479">Metal-binding</keyword>
<keyword evidence="6 10" id="KW-0378">Hydrolase</keyword>
<evidence type="ECO:0000256" key="2">
    <source>
        <dbReference type="ARBA" id="ARBA00012168"/>
    </source>
</evidence>
<dbReference type="GO" id="GO:0005634">
    <property type="term" value="C:nucleus"/>
    <property type="evidence" value="ECO:0007669"/>
    <property type="project" value="TreeGrafter"/>
</dbReference>
<evidence type="ECO:0000256" key="1">
    <source>
        <dbReference type="ARBA" id="ARBA00005098"/>
    </source>
</evidence>
<dbReference type="Pfam" id="PF00491">
    <property type="entry name" value="Arginase"/>
    <property type="match status" value="1"/>
</dbReference>
<dbReference type="STRING" id="1328760.A0A164ZCH5"/>
<dbReference type="OMA" id="CWEIVEV"/>
<dbReference type="Proteomes" id="UP000076632">
    <property type="component" value="Unassembled WGS sequence"/>
</dbReference>
<dbReference type="PRINTS" id="PR00116">
    <property type="entry name" value="ARGINASE"/>
</dbReference>
<comment type="similarity">
    <text evidence="9 10">Belongs to the arginase family.</text>
</comment>
<evidence type="ECO:0000256" key="3">
    <source>
        <dbReference type="ARBA" id="ARBA00018123"/>
    </source>
</evidence>
<keyword evidence="7 11" id="KW-0464">Manganese</keyword>
<dbReference type="InterPro" id="IPR020855">
    <property type="entry name" value="Ureohydrolase_Mn_BS"/>
</dbReference>
<comment type="catalytic activity">
    <reaction evidence="8 11">
        <text>L-arginine + H2O = urea + L-ornithine</text>
        <dbReference type="Rhea" id="RHEA:20569"/>
        <dbReference type="ChEBI" id="CHEBI:15377"/>
        <dbReference type="ChEBI" id="CHEBI:16199"/>
        <dbReference type="ChEBI" id="CHEBI:32682"/>
        <dbReference type="ChEBI" id="CHEBI:46911"/>
        <dbReference type="EC" id="3.5.3.1"/>
    </reaction>
</comment>
<dbReference type="UniPathway" id="UPA00158">
    <property type="reaction ID" value="UER00270"/>
</dbReference>
<dbReference type="GO" id="GO:0004053">
    <property type="term" value="F:arginase activity"/>
    <property type="evidence" value="ECO:0007669"/>
    <property type="project" value="UniProtKB-EC"/>
</dbReference>
<gene>
    <name evidence="12" type="ORF">L228DRAFT_286170</name>
</gene>
<dbReference type="FunFam" id="3.40.800.10:FF:000012">
    <property type="entry name" value="Arginase"/>
    <property type="match status" value="1"/>
</dbReference>
<dbReference type="InterPro" id="IPR006035">
    <property type="entry name" value="Ureohydrolase"/>
</dbReference>
<dbReference type="InterPro" id="IPR023696">
    <property type="entry name" value="Ureohydrolase_dom_sf"/>
</dbReference>
<comment type="pathway">
    <text evidence="1">Nitrogen metabolism; urea cycle; L-ornithine and urea from L-arginine: step 1/1.</text>
</comment>
<dbReference type="PANTHER" id="PTHR43782:SF3">
    <property type="entry name" value="ARGINASE"/>
    <property type="match status" value="1"/>
</dbReference>
<organism evidence="12 13">
    <name type="scientific">Xylona heveae (strain CBS 132557 / TC161)</name>
    <dbReference type="NCBI Taxonomy" id="1328760"/>
    <lineage>
        <taxon>Eukaryota</taxon>
        <taxon>Fungi</taxon>
        <taxon>Dikarya</taxon>
        <taxon>Ascomycota</taxon>
        <taxon>Pezizomycotina</taxon>
        <taxon>Xylonomycetes</taxon>
        <taxon>Xylonales</taxon>
        <taxon>Xylonaceae</taxon>
        <taxon>Xylona</taxon>
    </lineage>
</organism>
<dbReference type="PROSITE" id="PS51409">
    <property type="entry name" value="ARGINASE_2"/>
    <property type="match status" value="1"/>
</dbReference>
<evidence type="ECO:0000256" key="4">
    <source>
        <dbReference type="ARBA" id="ARBA00022503"/>
    </source>
</evidence>
<evidence type="ECO:0000313" key="13">
    <source>
        <dbReference type="Proteomes" id="UP000076632"/>
    </source>
</evidence>
<evidence type="ECO:0000256" key="5">
    <source>
        <dbReference type="ARBA" id="ARBA00022723"/>
    </source>
</evidence>
<keyword evidence="4 11" id="KW-0056">Arginine metabolism</keyword>
<dbReference type="GO" id="GO:0000050">
    <property type="term" value="P:urea cycle"/>
    <property type="evidence" value="ECO:0007669"/>
    <property type="project" value="UniProtKB-UniPathway"/>
</dbReference>
<dbReference type="OrthoDB" id="9992747at2759"/>
<dbReference type="InterPro" id="IPR014033">
    <property type="entry name" value="Arginase"/>
</dbReference>
<dbReference type="PANTHER" id="PTHR43782">
    <property type="entry name" value="ARGINASE"/>
    <property type="match status" value="1"/>
</dbReference>
<evidence type="ECO:0000256" key="9">
    <source>
        <dbReference type="PROSITE-ProRule" id="PRU00742"/>
    </source>
</evidence>
<dbReference type="NCBIfam" id="TIGR01229">
    <property type="entry name" value="rocF_arginase"/>
    <property type="match status" value="1"/>
</dbReference>
<dbReference type="GO" id="GO:0006525">
    <property type="term" value="P:arginine metabolic process"/>
    <property type="evidence" value="ECO:0007669"/>
    <property type="project" value="UniProtKB-KW"/>
</dbReference>
<evidence type="ECO:0000256" key="10">
    <source>
        <dbReference type="RuleBase" id="RU003684"/>
    </source>
</evidence>
<evidence type="ECO:0000256" key="11">
    <source>
        <dbReference type="RuleBase" id="RU361159"/>
    </source>
</evidence>
<dbReference type="EMBL" id="KV407468">
    <property type="protein sequence ID" value="KZF18933.1"/>
    <property type="molecule type" value="Genomic_DNA"/>
</dbReference>
<sequence>MALPANNHPNFIAKHDDIGIVAAGFSGGQRRLGVSAAPSAMIEAGLLEEVHNDLGYNIHHDHTVHSYTDLYPTSDPDHRGMKKPRAVSAAMEKLSQQVCVLTLGGDHSVAIGTLSGTARAIRKRHGREMAVIYVDAHGDINTPETSGSGNIHGMPVAFVSGLAKGDSKDIFGWIKDEHLINVDKLVYIGLRDVGASEKKTFQENEIKVFSMHDVNRLGIGRVMELALAYIGNTPIHLSYDIDALDPEWAPSTGFPVPGGLSLCEGVFIAECIRDTGNLIAMDLVEVNPQLEVRGAERTIQSGFALIRSALGNRSI</sequence>
<evidence type="ECO:0000313" key="12">
    <source>
        <dbReference type="EMBL" id="KZF18933.1"/>
    </source>
</evidence>
<evidence type="ECO:0000256" key="7">
    <source>
        <dbReference type="ARBA" id="ARBA00023211"/>
    </source>
</evidence>
<dbReference type="PROSITE" id="PS01053">
    <property type="entry name" value="ARGINASE_1"/>
    <property type="match status" value="1"/>
</dbReference>
<dbReference type="AlphaFoldDB" id="A0A164ZCH5"/>
<comment type="cofactor">
    <cofactor evidence="11">
        <name>Mn(2+)</name>
        <dbReference type="ChEBI" id="CHEBI:29035"/>
    </cofactor>
    <text evidence="11">Binds 2 manganese ions per subunit.</text>
</comment>
<dbReference type="GO" id="GO:0030145">
    <property type="term" value="F:manganese ion binding"/>
    <property type="evidence" value="ECO:0007669"/>
    <property type="project" value="TreeGrafter"/>
</dbReference>
<dbReference type="RefSeq" id="XP_018184488.1">
    <property type="nucleotide sequence ID" value="XM_018336422.1"/>
</dbReference>
<dbReference type="InParanoid" id="A0A164ZCH5"/>
<reference evidence="12 13" key="1">
    <citation type="journal article" date="2016" name="Fungal Biol.">
        <title>The genome of Xylona heveae provides a window into fungal endophytism.</title>
        <authorList>
            <person name="Gazis R."/>
            <person name="Kuo A."/>
            <person name="Riley R."/>
            <person name="LaButti K."/>
            <person name="Lipzen A."/>
            <person name="Lin J."/>
            <person name="Amirebrahimi M."/>
            <person name="Hesse C.N."/>
            <person name="Spatafora J.W."/>
            <person name="Henrissat B."/>
            <person name="Hainaut M."/>
            <person name="Grigoriev I.V."/>
            <person name="Hibbett D.S."/>
        </authorList>
    </citation>
    <scope>NUCLEOTIDE SEQUENCE [LARGE SCALE GENOMIC DNA]</scope>
    <source>
        <strain evidence="12 13">TC161</strain>
    </source>
</reference>
<proteinExistence type="inferred from homology"/>
<dbReference type="GeneID" id="28901559"/>